<dbReference type="Proteomes" id="UP000182977">
    <property type="component" value="Chromosome I"/>
</dbReference>
<dbReference type="OrthoDB" id="5179393at2"/>
<evidence type="ECO:0008006" key="3">
    <source>
        <dbReference type="Google" id="ProtNLM"/>
    </source>
</evidence>
<evidence type="ECO:0000313" key="1">
    <source>
        <dbReference type="EMBL" id="SDU13962.1"/>
    </source>
</evidence>
<dbReference type="RefSeq" id="WP_046772460.1">
    <property type="nucleotide sequence ID" value="NZ_LBMC01000064.1"/>
</dbReference>
<protein>
    <recommendedName>
        <fullName evidence="3">Peptide chain release factor 1 (ERF1)</fullName>
    </recommendedName>
</protein>
<dbReference type="Pfam" id="PF18844">
    <property type="entry name" value="baeRF_family2"/>
    <property type="match status" value="1"/>
</dbReference>
<name>A0A1H2G2T1_9ACTN</name>
<gene>
    <name evidence="1" type="ORF">SAMN04488563_0262</name>
</gene>
<keyword evidence="2" id="KW-1185">Reference proteome</keyword>
<dbReference type="AlphaFoldDB" id="A0A1H2G2T1"/>
<dbReference type="InterPro" id="IPR040701">
    <property type="entry name" value="Bact_RF_family2"/>
</dbReference>
<organism evidence="1 2">
    <name type="scientific">Jiangella alkaliphila</name>
    <dbReference type="NCBI Taxonomy" id="419479"/>
    <lineage>
        <taxon>Bacteria</taxon>
        <taxon>Bacillati</taxon>
        <taxon>Actinomycetota</taxon>
        <taxon>Actinomycetes</taxon>
        <taxon>Jiangellales</taxon>
        <taxon>Jiangellaceae</taxon>
        <taxon>Jiangella</taxon>
    </lineage>
</organism>
<proteinExistence type="predicted"/>
<dbReference type="STRING" id="419479.SAMN04488563_0262"/>
<sequence>MRLDTLTGILDHPGPFASALLDVSRTTEDARQRLELRGRAARTELAASGAPDAVAEEVVGRLLEPSGRPGETARLVVAGRDGVLVDELLPGWAGREALTWGPLPDATGWLAYQETAVPVLVVLADQAGADLLHCAAWGRAAVIVHTVDGGSELPAKVSDGGMDRADPQGRTDELWRFNARAVVAEVERLAGSEPPLIVLAGDPRARHDVRTGLPPQIAERVVEVERGSRADGAATDAFVAEVDAAVERAVDERHRRAAARLEEHLGRQYAVAVGLADVLDMTVQAGVDTVVLDEERTAGRSVRPADHPFLPLPDGVRAAPAVRSDLLVLAAAAATGAEAVFTAPSLLPDDGVAALLRWDRPAPG</sequence>
<evidence type="ECO:0000313" key="2">
    <source>
        <dbReference type="Proteomes" id="UP000182977"/>
    </source>
</evidence>
<accession>A0A1H2G2T1</accession>
<reference evidence="2" key="1">
    <citation type="submission" date="2016-10" db="EMBL/GenBank/DDBJ databases">
        <authorList>
            <person name="Varghese N."/>
            <person name="Submissions S."/>
        </authorList>
    </citation>
    <scope>NUCLEOTIDE SEQUENCE [LARGE SCALE GENOMIC DNA]</scope>
    <source>
        <strain evidence="2">DSM 45079</strain>
    </source>
</reference>
<dbReference type="EMBL" id="LT629791">
    <property type="protein sequence ID" value="SDU13962.1"/>
    <property type="molecule type" value="Genomic_DNA"/>
</dbReference>